<organism evidence="1 2">
    <name type="scientific">Klebsiella pneumoniae</name>
    <dbReference type="NCBI Taxonomy" id="573"/>
    <lineage>
        <taxon>Bacteria</taxon>
        <taxon>Pseudomonadati</taxon>
        <taxon>Pseudomonadota</taxon>
        <taxon>Gammaproteobacteria</taxon>
        <taxon>Enterobacterales</taxon>
        <taxon>Enterobacteriaceae</taxon>
        <taxon>Klebsiella/Raoultella group</taxon>
        <taxon>Klebsiella</taxon>
        <taxon>Klebsiella pneumoniae complex</taxon>
    </lineage>
</organism>
<gene>
    <name evidence="1" type="primary">aas_1</name>
    <name evidence="1" type="ORF">NCTC5047_01647</name>
</gene>
<dbReference type="EMBL" id="UGLH01000005">
    <property type="protein sequence ID" value="STT78863.1"/>
    <property type="molecule type" value="Genomic_DNA"/>
</dbReference>
<name>A0A377XBT4_KLEPN</name>
<keyword evidence="1" id="KW-0012">Acyltransferase</keyword>
<evidence type="ECO:0000313" key="1">
    <source>
        <dbReference type="EMBL" id="STT78863.1"/>
    </source>
</evidence>
<accession>A0A377XBT4</accession>
<reference evidence="1 2" key="1">
    <citation type="submission" date="2018-06" db="EMBL/GenBank/DDBJ databases">
        <authorList>
            <consortium name="Pathogen Informatics"/>
            <person name="Doyle S."/>
        </authorList>
    </citation>
    <scope>NUCLEOTIDE SEQUENCE [LARGE SCALE GENOMIC DNA]</scope>
    <source>
        <strain evidence="1 2">NCTC5047</strain>
    </source>
</reference>
<sequence>MLLGFFRLLFKGLYRVRLTGDTQALYQQKVLITPNHVSFLDGILLALFLPVRPVLRSIPQSASAGLCAR</sequence>
<keyword evidence="1" id="KW-0808">Transferase</keyword>
<evidence type="ECO:0000313" key="2">
    <source>
        <dbReference type="Proteomes" id="UP000254340"/>
    </source>
</evidence>
<protein>
    <submittedName>
        <fullName evidence="1">2-acylglycerophosphoethanolamine acyltransferase</fullName>
    </submittedName>
</protein>
<dbReference type="Proteomes" id="UP000254340">
    <property type="component" value="Unassembled WGS sequence"/>
</dbReference>
<proteinExistence type="predicted"/>
<dbReference type="GO" id="GO:0016746">
    <property type="term" value="F:acyltransferase activity"/>
    <property type="evidence" value="ECO:0007669"/>
    <property type="project" value="UniProtKB-KW"/>
</dbReference>
<dbReference type="AlphaFoldDB" id="A0A377XBT4"/>